<dbReference type="GO" id="GO:0005634">
    <property type="term" value="C:nucleus"/>
    <property type="evidence" value="ECO:0007669"/>
    <property type="project" value="InterPro"/>
</dbReference>
<feature type="compositionally biased region" description="Polar residues" evidence="9">
    <location>
        <begin position="84"/>
        <end position="96"/>
    </location>
</feature>
<dbReference type="Pfam" id="PF00104">
    <property type="entry name" value="Hormone_recep"/>
    <property type="match status" value="1"/>
</dbReference>
<dbReference type="PROSITE" id="PS51843">
    <property type="entry name" value="NR_LBD"/>
    <property type="match status" value="1"/>
</dbReference>
<evidence type="ECO:0000259" key="11">
    <source>
        <dbReference type="PROSITE" id="PS51843"/>
    </source>
</evidence>
<dbReference type="PROSITE" id="PS51030">
    <property type="entry name" value="NUCLEAR_REC_DBD_2"/>
    <property type="match status" value="1"/>
</dbReference>
<dbReference type="GO" id="GO:0043565">
    <property type="term" value="F:sequence-specific DNA binding"/>
    <property type="evidence" value="ECO:0007669"/>
    <property type="project" value="InterPro"/>
</dbReference>
<evidence type="ECO:0000256" key="5">
    <source>
        <dbReference type="ARBA" id="ARBA00023125"/>
    </source>
</evidence>
<dbReference type="Gene3D" id="3.30.50.10">
    <property type="entry name" value="Erythroid Transcription Factor GATA-1, subunit A"/>
    <property type="match status" value="1"/>
</dbReference>
<evidence type="ECO:0000256" key="2">
    <source>
        <dbReference type="ARBA" id="ARBA00022771"/>
    </source>
</evidence>
<evidence type="ECO:0000256" key="1">
    <source>
        <dbReference type="ARBA" id="ARBA00022723"/>
    </source>
</evidence>
<keyword evidence="2" id="KW-0863">Zinc-finger</keyword>
<feature type="region of interest" description="Disordered" evidence="9">
    <location>
        <begin position="1"/>
        <end position="96"/>
    </location>
</feature>
<dbReference type="SUPFAM" id="SSF57716">
    <property type="entry name" value="Glucocorticoid receptor-like (DNA-binding domain)"/>
    <property type="match status" value="1"/>
</dbReference>
<dbReference type="GO" id="GO:0003707">
    <property type="term" value="F:nuclear steroid receptor activity"/>
    <property type="evidence" value="ECO:0007669"/>
    <property type="project" value="InterPro"/>
</dbReference>
<feature type="compositionally biased region" description="Polar residues" evidence="9">
    <location>
        <begin position="1"/>
        <end position="10"/>
    </location>
</feature>
<feature type="domain" description="NR LBD" evidence="11">
    <location>
        <begin position="222"/>
        <end position="453"/>
    </location>
</feature>
<dbReference type="PRINTS" id="PR00047">
    <property type="entry name" value="STROIDFINGER"/>
</dbReference>
<dbReference type="EMBL" id="KC767903">
    <property type="protein sequence ID" value="AGO28202.1"/>
    <property type="molecule type" value="mRNA"/>
</dbReference>
<evidence type="ECO:0000313" key="12">
    <source>
        <dbReference type="EMBL" id="AGO28202.1"/>
    </source>
</evidence>
<dbReference type="PANTHER" id="PTHR24083">
    <property type="entry name" value="NUCLEAR HORMONE RECEPTOR"/>
    <property type="match status" value="1"/>
</dbReference>
<feature type="compositionally biased region" description="Low complexity" evidence="9">
    <location>
        <begin position="15"/>
        <end position="33"/>
    </location>
</feature>
<keyword evidence="7 12" id="KW-0675">Receptor</keyword>
<evidence type="ECO:0000256" key="4">
    <source>
        <dbReference type="ARBA" id="ARBA00023015"/>
    </source>
</evidence>
<dbReference type="InterPro" id="IPR035500">
    <property type="entry name" value="NHR-like_dom_sf"/>
</dbReference>
<accession>R9YI93</accession>
<feature type="compositionally biased region" description="Low complexity" evidence="9">
    <location>
        <begin position="45"/>
        <end position="78"/>
    </location>
</feature>
<dbReference type="InterPro" id="IPR001723">
    <property type="entry name" value="Nuclear_hrmn_rcpt"/>
</dbReference>
<dbReference type="PRINTS" id="PR00545">
    <property type="entry name" value="RETINOIDXR"/>
</dbReference>
<evidence type="ECO:0000256" key="8">
    <source>
        <dbReference type="ARBA" id="ARBA00023242"/>
    </source>
</evidence>
<proteinExistence type="evidence at transcript level"/>
<dbReference type="InterPro" id="IPR000536">
    <property type="entry name" value="Nucl_hrmn_rcpt_lig-bd"/>
</dbReference>
<dbReference type="GO" id="GO:0008270">
    <property type="term" value="F:zinc ion binding"/>
    <property type="evidence" value="ECO:0007669"/>
    <property type="project" value="UniProtKB-KW"/>
</dbReference>
<keyword evidence="5" id="KW-0238">DNA-binding</keyword>
<keyword evidence="8" id="KW-0539">Nucleus</keyword>
<dbReference type="SMART" id="SM00399">
    <property type="entry name" value="ZnF_C4"/>
    <property type="match status" value="1"/>
</dbReference>
<evidence type="ECO:0000256" key="9">
    <source>
        <dbReference type="SAM" id="MobiDB-lite"/>
    </source>
</evidence>
<evidence type="ECO:0000259" key="10">
    <source>
        <dbReference type="PROSITE" id="PS51030"/>
    </source>
</evidence>
<protein>
    <submittedName>
        <fullName evidence="12">Retinoid X receptor</fullName>
    </submittedName>
</protein>
<dbReference type="InterPro" id="IPR000003">
    <property type="entry name" value="Retinoid-X_rcpt/HNF4"/>
</dbReference>
<organism evidence="12">
    <name type="scientific">Clytia hemisphaerica</name>
    <dbReference type="NCBI Taxonomy" id="252671"/>
    <lineage>
        <taxon>Eukaryota</taxon>
        <taxon>Metazoa</taxon>
        <taxon>Cnidaria</taxon>
        <taxon>Hydrozoa</taxon>
        <taxon>Hydroidolina</taxon>
        <taxon>Leptothecata</taxon>
        <taxon>Obeliida</taxon>
        <taxon>Clytiidae</taxon>
        <taxon>Clytia</taxon>
    </lineage>
</organism>
<evidence type="ECO:0000256" key="7">
    <source>
        <dbReference type="ARBA" id="ARBA00023170"/>
    </source>
</evidence>
<dbReference type="CDD" id="cd06916">
    <property type="entry name" value="NR_DBD_like"/>
    <property type="match status" value="1"/>
</dbReference>
<gene>
    <name evidence="12" type="primary">RxR</name>
</gene>
<evidence type="ECO:0000256" key="6">
    <source>
        <dbReference type="ARBA" id="ARBA00023163"/>
    </source>
</evidence>
<keyword evidence="1" id="KW-0479">Metal-binding</keyword>
<dbReference type="Gene3D" id="1.10.565.10">
    <property type="entry name" value="Retinoid X Receptor"/>
    <property type="match status" value="1"/>
</dbReference>
<keyword evidence="6" id="KW-0804">Transcription</keyword>
<sequence>MDTMISSSSDEPYLTSDSAISSTTSSITQSRTAESYTSLLKDDTFTTQTPISPQSSISSIKSPDSTTLQLNSPPSDMFSPPPSAGSSNTIDTNPSTSDIYLGASPVKIARTTSSTSSSFSNEQCTVCGDKATYSVFGAASCDSCGGFFKRAVKNSREYTCETGKRDCLLNKKTRNRCKACRLQRCYKVGMSSNAAKEYADREKMEKTRKKEDKIQQVVSSSHSSSPMEAVQTIEIKEINDAELYVDPKINAFANIAVDPIRQLCLAADKQLASLAEWAKRMPHFTTLNLSDQVKLLQWNWAELLIGGFCYRSSAVSDGILLATGLHLSRDNLQKAGVGAVVNKLFSEVINKMQKLQIDVSEWGCLRAIMLFAPDTKELTDPHQVEAIRQRYVATLCDYHKKQYKEDPNRLGNLLLRLPPLKAIALQVLEHLFFFKLIGDVPIDTFLMEMLDVDSH</sequence>
<dbReference type="SMART" id="SM00430">
    <property type="entry name" value="HOLI"/>
    <property type="match status" value="1"/>
</dbReference>
<dbReference type="SUPFAM" id="SSF48508">
    <property type="entry name" value="Nuclear receptor ligand-binding domain"/>
    <property type="match status" value="1"/>
</dbReference>
<dbReference type="InterPro" id="IPR013088">
    <property type="entry name" value="Znf_NHR/GATA"/>
</dbReference>
<dbReference type="InterPro" id="IPR001628">
    <property type="entry name" value="Znf_hrmn_rcpt"/>
</dbReference>
<feature type="domain" description="Nuclear receptor" evidence="10">
    <location>
        <begin position="121"/>
        <end position="197"/>
    </location>
</feature>
<keyword evidence="3" id="KW-0862">Zinc</keyword>
<dbReference type="PRINTS" id="PR00398">
    <property type="entry name" value="STRDHORMONER"/>
</dbReference>
<dbReference type="Pfam" id="PF00105">
    <property type="entry name" value="zf-C4"/>
    <property type="match status" value="1"/>
</dbReference>
<name>R9YI93_9CNID</name>
<dbReference type="FunFam" id="1.10.565.10:FF:000052">
    <property type="entry name" value="Ultraspiracle nuclear receptor"/>
    <property type="match status" value="1"/>
</dbReference>
<dbReference type="InterPro" id="IPR050274">
    <property type="entry name" value="Nuclear_hormone_rcpt_NR2"/>
</dbReference>
<reference evidence="12" key="1">
    <citation type="journal article" date="2014" name="Curr. Biol.">
        <title>Regulation of polyp-to-jellyfish transition in Aurelia aurita.</title>
        <authorList>
            <person name="Fuchs B."/>
            <person name="Wang W."/>
            <person name="Graspeuntner S."/>
            <person name="Li Y."/>
            <person name="Insua S."/>
            <person name="Herbst E.M."/>
            <person name="Dirksen P."/>
            <person name="Bohm A.M."/>
            <person name="Hemmrich G."/>
            <person name="Sommer F."/>
            <person name="Domazet-Loso T."/>
            <person name="Klostermeier U.C."/>
            <person name="Anton-Erxleben F."/>
            <person name="Rosenstiel P."/>
            <person name="Bosch T.C."/>
            <person name="Khalturin K."/>
        </authorList>
    </citation>
    <scope>NUCLEOTIDE SEQUENCE</scope>
</reference>
<dbReference type="AlphaFoldDB" id="R9YI93"/>
<evidence type="ECO:0000256" key="3">
    <source>
        <dbReference type="ARBA" id="ARBA00022833"/>
    </source>
</evidence>
<keyword evidence="4" id="KW-0805">Transcription regulation</keyword>